<gene>
    <name evidence="2" type="ORF">J5N97_009035</name>
</gene>
<dbReference type="PANTHER" id="PTHR31374">
    <property type="entry name" value="AUXIN-INDUCED PROTEIN-LIKE-RELATED"/>
    <property type="match status" value="1"/>
</dbReference>
<dbReference type="InterPro" id="IPR003676">
    <property type="entry name" value="SAUR_fam"/>
</dbReference>
<dbReference type="GO" id="GO:0009733">
    <property type="term" value="P:response to auxin"/>
    <property type="evidence" value="ECO:0007669"/>
    <property type="project" value="InterPro"/>
</dbReference>
<dbReference type="AlphaFoldDB" id="A0A9D5CVM1"/>
<evidence type="ECO:0000313" key="3">
    <source>
        <dbReference type="Proteomes" id="UP001085076"/>
    </source>
</evidence>
<name>A0A9D5CVM1_9LILI</name>
<evidence type="ECO:0000313" key="2">
    <source>
        <dbReference type="EMBL" id="KAJ0980780.1"/>
    </source>
</evidence>
<reference evidence="2" key="2">
    <citation type="journal article" date="2022" name="Hortic Res">
        <title>The genome of Dioscorea zingiberensis sheds light on the biosynthesis, origin and evolution of the medicinally important diosgenin saponins.</title>
        <authorList>
            <person name="Li Y."/>
            <person name="Tan C."/>
            <person name="Li Z."/>
            <person name="Guo J."/>
            <person name="Li S."/>
            <person name="Chen X."/>
            <person name="Wang C."/>
            <person name="Dai X."/>
            <person name="Yang H."/>
            <person name="Song W."/>
            <person name="Hou L."/>
            <person name="Xu J."/>
            <person name="Tong Z."/>
            <person name="Xu A."/>
            <person name="Yuan X."/>
            <person name="Wang W."/>
            <person name="Yang Q."/>
            <person name="Chen L."/>
            <person name="Sun Z."/>
            <person name="Wang K."/>
            <person name="Pan B."/>
            <person name="Chen J."/>
            <person name="Bao Y."/>
            <person name="Liu F."/>
            <person name="Qi X."/>
            <person name="Gang D.R."/>
            <person name="Wen J."/>
            <person name="Li J."/>
        </authorList>
    </citation>
    <scope>NUCLEOTIDE SEQUENCE</scope>
    <source>
        <strain evidence="2">Dzin_1.0</strain>
    </source>
</reference>
<evidence type="ECO:0000256" key="1">
    <source>
        <dbReference type="ARBA" id="ARBA00006974"/>
    </source>
</evidence>
<comment type="caution">
    <text evidence="2">The sequence shown here is derived from an EMBL/GenBank/DDBJ whole genome shotgun (WGS) entry which is preliminary data.</text>
</comment>
<reference evidence="2" key="1">
    <citation type="submission" date="2021-03" db="EMBL/GenBank/DDBJ databases">
        <authorList>
            <person name="Li Z."/>
            <person name="Yang C."/>
        </authorList>
    </citation>
    <scope>NUCLEOTIDE SEQUENCE</scope>
    <source>
        <strain evidence="2">Dzin_1.0</strain>
        <tissue evidence="2">Leaf</tissue>
    </source>
</reference>
<proteinExistence type="inferred from homology"/>
<comment type="similarity">
    <text evidence="1">Belongs to the ARG7 family.</text>
</comment>
<dbReference type="EMBL" id="JAGGNH010000002">
    <property type="protein sequence ID" value="KAJ0980780.1"/>
    <property type="molecule type" value="Genomic_DNA"/>
</dbReference>
<protein>
    <submittedName>
        <fullName evidence="2">Uncharacterized protein</fullName>
    </submittedName>
</protein>
<accession>A0A9D5CVM1</accession>
<dbReference type="Pfam" id="PF02519">
    <property type="entry name" value="Auxin_inducible"/>
    <property type="match status" value="1"/>
</dbReference>
<keyword evidence="3" id="KW-1185">Reference proteome</keyword>
<dbReference type="PANTHER" id="PTHR31374:SF198">
    <property type="entry name" value="AUXIN-RESPONSIVE PROTEIN SAUR72"/>
    <property type="match status" value="1"/>
</dbReference>
<organism evidence="2 3">
    <name type="scientific">Dioscorea zingiberensis</name>
    <dbReference type="NCBI Taxonomy" id="325984"/>
    <lineage>
        <taxon>Eukaryota</taxon>
        <taxon>Viridiplantae</taxon>
        <taxon>Streptophyta</taxon>
        <taxon>Embryophyta</taxon>
        <taxon>Tracheophyta</taxon>
        <taxon>Spermatophyta</taxon>
        <taxon>Magnoliopsida</taxon>
        <taxon>Liliopsida</taxon>
        <taxon>Dioscoreales</taxon>
        <taxon>Dioscoreaceae</taxon>
        <taxon>Dioscorea</taxon>
    </lineage>
</organism>
<sequence>MAASLQFDTTFIPTSTCHLRCHSPSVAAPPAAHGPEKIRRRMHFWRKGSQPEAVAMYERLVEKDDERCSDGRAPKGCVPVLVGEEDECVERFLMQVKLLRDPRITALLEMTAGEFGYRQQGILRIPCDAEYFRQVLRMLAKAR</sequence>
<dbReference type="Proteomes" id="UP001085076">
    <property type="component" value="Miscellaneous, Linkage group lg02"/>
</dbReference>
<dbReference type="OrthoDB" id="838391at2759"/>